<dbReference type="InterPro" id="IPR051448">
    <property type="entry name" value="CdaR-like_regulators"/>
</dbReference>
<dbReference type="Proteomes" id="UP000237749">
    <property type="component" value="Unassembled WGS sequence"/>
</dbReference>
<dbReference type="OrthoDB" id="143422at2"/>
<evidence type="ECO:0000313" key="3">
    <source>
        <dbReference type="Proteomes" id="UP000237749"/>
    </source>
</evidence>
<name>A0A2S6HYU4_9FIRM</name>
<reference evidence="2 3" key="1">
    <citation type="submission" date="2018-02" db="EMBL/GenBank/DDBJ databases">
        <title>Genomic Encyclopedia of Archaeal and Bacterial Type Strains, Phase II (KMG-II): from individual species to whole genera.</title>
        <authorList>
            <person name="Goeker M."/>
        </authorList>
    </citation>
    <scope>NUCLEOTIDE SEQUENCE [LARGE SCALE GENOMIC DNA]</scope>
    <source>
        <strain evidence="2 3">DSM 3808</strain>
    </source>
</reference>
<dbReference type="InterPro" id="IPR025736">
    <property type="entry name" value="PucR_C-HTH_dom"/>
</dbReference>
<gene>
    <name evidence="2" type="ORF">BXY41_101400</name>
</gene>
<proteinExistence type="predicted"/>
<dbReference type="PANTHER" id="PTHR33744">
    <property type="entry name" value="CARBOHYDRATE DIACID REGULATOR"/>
    <property type="match status" value="1"/>
</dbReference>
<comment type="caution">
    <text evidence="2">The sequence shown here is derived from an EMBL/GenBank/DDBJ whole genome shotgun (WGS) entry which is preliminary data.</text>
</comment>
<dbReference type="RefSeq" id="WP_104434026.1">
    <property type="nucleotide sequence ID" value="NZ_PTJA01000001.1"/>
</dbReference>
<protein>
    <submittedName>
        <fullName evidence="2">PucR-like helix-turn-helix protein</fullName>
    </submittedName>
</protein>
<accession>A0A2S6HYU4</accession>
<evidence type="ECO:0000313" key="2">
    <source>
        <dbReference type="EMBL" id="PPK83337.1"/>
    </source>
</evidence>
<dbReference type="EMBL" id="PTJA01000001">
    <property type="protein sequence ID" value="PPK83337.1"/>
    <property type="molecule type" value="Genomic_DNA"/>
</dbReference>
<dbReference type="PANTHER" id="PTHR33744:SF1">
    <property type="entry name" value="DNA-BINDING TRANSCRIPTIONAL ACTIVATOR ADER"/>
    <property type="match status" value="1"/>
</dbReference>
<dbReference type="InterPro" id="IPR042070">
    <property type="entry name" value="PucR_C-HTH_sf"/>
</dbReference>
<dbReference type="AlphaFoldDB" id="A0A2S6HYU4"/>
<dbReference type="Gene3D" id="1.10.10.2840">
    <property type="entry name" value="PucR C-terminal helix-turn-helix domain"/>
    <property type="match status" value="1"/>
</dbReference>
<sequence length="424" mass="48937">MMTDSETGKNTDDFINKLLDASNSSHNIQLLLDIGYQELGNPVLLVDVALCFVAQTGGGLITDEPLWDWTLSKGYVTEEYVKYILSGDNSQYDPGEEWSTGDSRFIWQEGLLHHRQLVGKVNRNGIPIGYLKLLEYNKPITDEDVNKLNILCKFLAICMNTSMGTSDQEDSLIDTLLTSMLTQRLYDKYAIEERVNRFGLKLYENLSVIVLGTRKLITDKIYFIKKKMKNFLNRETVITFKGNLIILYDYKTKVPFSENELINLEKLCADFDIKAGISNSFKEIYKFESFYHQALTALELSTETNHKERVALYDEFCIHHMVSLFSEHSDPVVLIHPAIRFLKEHDLEYSSELCPTLKEYLKNNQDLSLTSSALHIHYNTLKYRINKIIELTDLSFSDKTIFRLHLSFIVFDYLTETGKSNLLK</sequence>
<feature type="domain" description="PucR C-terminal helix-turn-helix" evidence="1">
    <location>
        <begin position="354"/>
        <end position="408"/>
    </location>
</feature>
<organism evidence="2 3">
    <name type="scientific">Lacrimispora xylanisolvens</name>
    <dbReference type="NCBI Taxonomy" id="384636"/>
    <lineage>
        <taxon>Bacteria</taxon>
        <taxon>Bacillati</taxon>
        <taxon>Bacillota</taxon>
        <taxon>Clostridia</taxon>
        <taxon>Lachnospirales</taxon>
        <taxon>Lachnospiraceae</taxon>
        <taxon>Lacrimispora</taxon>
    </lineage>
</organism>
<keyword evidence="3" id="KW-1185">Reference proteome</keyword>
<dbReference type="Pfam" id="PF13556">
    <property type="entry name" value="HTH_30"/>
    <property type="match status" value="1"/>
</dbReference>
<evidence type="ECO:0000259" key="1">
    <source>
        <dbReference type="Pfam" id="PF13556"/>
    </source>
</evidence>